<evidence type="ECO:0000313" key="3">
    <source>
        <dbReference type="Proteomes" id="UP000253727"/>
    </source>
</evidence>
<dbReference type="AlphaFoldDB" id="A0A369Q9F7"/>
<feature type="signal peptide" evidence="1">
    <location>
        <begin position="1"/>
        <end position="21"/>
    </location>
</feature>
<keyword evidence="1" id="KW-0732">Signal</keyword>
<dbReference type="EMBL" id="QBKA01000002">
    <property type="protein sequence ID" value="RDC58918.1"/>
    <property type="molecule type" value="Genomic_DNA"/>
</dbReference>
<evidence type="ECO:0008006" key="4">
    <source>
        <dbReference type="Google" id="ProtNLM"/>
    </source>
</evidence>
<organism evidence="2 3">
    <name type="scientific">Alteripontixanthobacter maritimus</name>
    <dbReference type="NCBI Taxonomy" id="2161824"/>
    <lineage>
        <taxon>Bacteria</taxon>
        <taxon>Pseudomonadati</taxon>
        <taxon>Pseudomonadota</taxon>
        <taxon>Alphaproteobacteria</taxon>
        <taxon>Sphingomonadales</taxon>
        <taxon>Erythrobacteraceae</taxon>
        <taxon>Alteripontixanthobacter</taxon>
    </lineage>
</organism>
<evidence type="ECO:0000256" key="1">
    <source>
        <dbReference type="SAM" id="SignalP"/>
    </source>
</evidence>
<dbReference type="OrthoDB" id="7432581at2"/>
<dbReference type="Gene3D" id="2.180.10.10">
    <property type="entry name" value="RHS repeat-associated core"/>
    <property type="match status" value="1"/>
</dbReference>
<evidence type="ECO:0000313" key="2">
    <source>
        <dbReference type="EMBL" id="RDC58918.1"/>
    </source>
</evidence>
<gene>
    <name evidence="2" type="ORF">HME9302_00094</name>
</gene>
<comment type="caution">
    <text evidence="2">The sequence shown here is derived from an EMBL/GenBank/DDBJ whole genome shotgun (WGS) entry which is preliminary data.</text>
</comment>
<sequence>MKFSVAVMATLVLAPLSSASAAQEGGGSIAPPPENWSIAGGNVDLRTGSYVYSQTDLSLGGAGGLSLDRIVSTGLKGYQDAFGSFAHNWDIFATYKQHYSGDMGNPDISDRLMIWRGGRPETFEHMGPAGTQSYVEISRASGGRITAYSPLQYTAADGTVITFGNGGCTFDYGTCHYASQVQNPDGTRITLSYDTAPSGTQNSKRLRRITSNRGYTIVLEYTAQNARNVIRKACIYNLAVAAAPSNNICDTAAARTTSYTYTYFNNRVRMTSATDASGKVWQFSHVMSGENVVQGFRRPGESVDWLTNTIANEKTPIYGENGAVIRQDHPDGSFFNYTYFLMPQSAHGENQIEPRPITGGRYTDANGTAFSATHEFPLVPLQWNEALSGPTPWVWVNELQYQMTPGPAWVTASNGQTITNDYCDRVALQTYPDECYVTWLQKQTDPEGNWREYYYLGRPKRVTRVEHHPKPNSTEAVRVETAVYGCSAAPCKASPTRITDAKGAQTDYTYDLTHGGVLTKTAPADASGVRPQTRYTYAQRHARDASGAALSPPVWVLASESYCRTSSASGNGCAAGASDQVVTVYDYGPTSGPNNLWLRGTAVTADGQTLRTCFGYDAFGQKISETQPKGNAGSCS</sequence>
<protein>
    <recommendedName>
        <fullName evidence="4">YD repeat-containing protein</fullName>
    </recommendedName>
</protein>
<feature type="chain" id="PRO_5016976575" description="YD repeat-containing protein" evidence="1">
    <location>
        <begin position="22"/>
        <end position="636"/>
    </location>
</feature>
<accession>A0A369Q9F7</accession>
<dbReference type="Proteomes" id="UP000253727">
    <property type="component" value="Unassembled WGS sequence"/>
</dbReference>
<name>A0A369Q9F7_9SPHN</name>
<proteinExistence type="predicted"/>
<reference evidence="2 3" key="1">
    <citation type="submission" date="2018-04" db="EMBL/GenBank/DDBJ databases">
        <title>Altererythrobacter sp. HME9302 genome sequencing and assembly.</title>
        <authorList>
            <person name="Kang H."/>
            <person name="Kim H."/>
            <person name="Joh K."/>
        </authorList>
    </citation>
    <scope>NUCLEOTIDE SEQUENCE [LARGE SCALE GENOMIC DNA]</scope>
    <source>
        <strain evidence="2 3">HME9302</strain>
    </source>
</reference>
<dbReference type="RefSeq" id="WP_147270729.1">
    <property type="nucleotide sequence ID" value="NZ_QBKA01000002.1"/>
</dbReference>
<keyword evidence="3" id="KW-1185">Reference proteome</keyword>